<organism evidence="2 3">
    <name type="scientific">Marisediminicola antarctica</name>
    <dbReference type="NCBI Taxonomy" id="674079"/>
    <lineage>
        <taxon>Bacteria</taxon>
        <taxon>Bacillati</taxon>
        <taxon>Actinomycetota</taxon>
        <taxon>Actinomycetes</taxon>
        <taxon>Micrococcales</taxon>
        <taxon>Microbacteriaceae</taxon>
        <taxon>Marisediminicola</taxon>
    </lineage>
</organism>
<dbReference type="EMBL" id="CP017146">
    <property type="protein sequence ID" value="QHO69143.1"/>
    <property type="molecule type" value="Genomic_DNA"/>
</dbReference>
<proteinExistence type="predicted"/>
<evidence type="ECO:0000313" key="2">
    <source>
        <dbReference type="EMBL" id="QHO69143.1"/>
    </source>
</evidence>
<sequence>MTHHDGTESDHAHEPAVPTADESADYVYPVDHGEGTKEEPLASEDEGSYVSGGEHQHVTSADTVPMSMDEKGDYVTPVDHGAGTEVDADEEAGEYVDSDRDENQRDTK</sequence>
<dbReference type="Proteomes" id="UP000464507">
    <property type="component" value="Chromosome"/>
</dbReference>
<feature type="compositionally biased region" description="Basic and acidic residues" evidence="1">
    <location>
        <begin position="97"/>
        <end position="108"/>
    </location>
</feature>
<keyword evidence="3" id="KW-1185">Reference proteome</keyword>
<reference evidence="2 3" key="1">
    <citation type="submission" date="2016-09" db="EMBL/GenBank/DDBJ databases">
        <title>Complete genome sequence of microbes from the polar regions.</title>
        <authorList>
            <person name="Liao L."/>
            <person name="Chen B."/>
        </authorList>
    </citation>
    <scope>NUCLEOTIDE SEQUENCE [LARGE SCALE GENOMIC DNA]</scope>
    <source>
        <strain evidence="2 3">ZS314</strain>
    </source>
</reference>
<dbReference type="AlphaFoldDB" id="A0A7L5AFB0"/>
<feature type="compositionally biased region" description="Acidic residues" evidence="1">
    <location>
        <begin position="86"/>
        <end position="96"/>
    </location>
</feature>
<dbReference type="RefSeq" id="WP_161885498.1">
    <property type="nucleotide sequence ID" value="NZ_CP017146.1"/>
</dbReference>
<evidence type="ECO:0000256" key="1">
    <source>
        <dbReference type="SAM" id="MobiDB-lite"/>
    </source>
</evidence>
<gene>
    <name evidence="2" type="ORF">BHD05_05235</name>
</gene>
<feature type="compositionally biased region" description="Basic and acidic residues" evidence="1">
    <location>
        <begin position="31"/>
        <end position="40"/>
    </location>
</feature>
<feature type="compositionally biased region" description="Basic and acidic residues" evidence="1">
    <location>
        <begin position="1"/>
        <end position="14"/>
    </location>
</feature>
<accession>A0A7L5AFB0</accession>
<evidence type="ECO:0000313" key="3">
    <source>
        <dbReference type="Proteomes" id="UP000464507"/>
    </source>
</evidence>
<protein>
    <submittedName>
        <fullName evidence="2">Uncharacterized protein</fullName>
    </submittedName>
</protein>
<name>A0A7L5AFB0_9MICO</name>
<feature type="region of interest" description="Disordered" evidence="1">
    <location>
        <begin position="1"/>
        <end position="108"/>
    </location>
</feature>
<dbReference type="KEGG" id="mant:BHD05_05235"/>